<evidence type="ECO:0000259" key="8">
    <source>
        <dbReference type="PROSITE" id="PS50902"/>
    </source>
</evidence>
<name>A0A011NSR8_ACCRE</name>
<dbReference type="PATRIC" id="fig|1454004.3.peg.3487"/>
<keyword evidence="3 7" id="KW-0813">Transport</keyword>
<dbReference type="STRING" id="1454004.AW11_03383"/>
<dbReference type="GO" id="GO:0010181">
    <property type="term" value="F:FMN binding"/>
    <property type="evidence" value="ECO:0007669"/>
    <property type="project" value="UniProtKB-UniRule"/>
</dbReference>
<dbReference type="InterPro" id="IPR050619">
    <property type="entry name" value="Flavodoxin"/>
</dbReference>
<evidence type="ECO:0000313" key="9">
    <source>
        <dbReference type="EMBL" id="EXI85803.1"/>
    </source>
</evidence>
<feature type="domain" description="Flavodoxin-like" evidence="8">
    <location>
        <begin position="4"/>
        <end position="172"/>
    </location>
</feature>
<dbReference type="PIRSF" id="PIRSF038996">
    <property type="entry name" value="FldA"/>
    <property type="match status" value="1"/>
</dbReference>
<proteinExistence type="inferred from homology"/>
<dbReference type="NCBIfam" id="NF006739">
    <property type="entry name" value="PRK09267.1-5"/>
    <property type="match status" value="1"/>
</dbReference>
<comment type="similarity">
    <text evidence="2 7">Belongs to the flavodoxin family.</text>
</comment>
<evidence type="ECO:0000256" key="3">
    <source>
        <dbReference type="ARBA" id="ARBA00022448"/>
    </source>
</evidence>
<keyword evidence="4 7" id="KW-0285">Flavoprotein</keyword>
<dbReference type="InterPro" id="IPR008254">
    <property type="entry name" value="Flavodoxin/NO_synth"/>
</dbReference>
<dbReference type="Pfam" id="PF00258">
    <property type="entry name" value="Flavodoxin_1"/>
    <property type="match status" value="1"/>
</dbReference>
<keyword evidence="5 7" id="KW-0288">FMN</keyword>
<comment type="caution">
    <text evidence="9">The sequence shown here is derived from an EMBL/GenBank/DDBJ whole genome shotgun (WGS) entry which is preliminary data.</text>
</comment>
<dbReference type="Proteomes" id="UP000022141">
    <property type="component" value="Unassembled WGS sequence"/>
</dbReference>
<dbReference type="SUPFAM" id="SSF52218">
    <property type="entry name" value="Flavoproteins"/>
    <property type="match status" value="1"/>
</dbReference>
<sequence>MTRIGIFFGTESGRTQMVARYIAKSLGDAASPPIDIGRATLADFLSYDALILGSPTHGGGQLPGRSLAACPPSWQAFLPQLAGVDLSGKVAAIYGVGDQKQYPGAFVDAIAVIQDTLLTGGARIVGRWPTSGYDFTASRAVDGRHFLGLALDQINQPGLTGQRVESWLAQVRPALLPKQGSGMPAALRSA</sequence>
<protein>
    <recommendedName>
        <fullName evidence="7">Flavodoxin</fullName>
    </recommendedName>
</protein>
<dbReference type="EMBL" id="JEMY01000050">
    <property type="protein sequence ID" value="EXI85803.1"/>
    <property type="molecule type" value="Genomic_DNA"/>
</dbReference>
<evidence type="ECO:0000256" key="7">
    <source>
        <dbReference type="PIRNR" id="PIRNR038996"/>
    </source>
</evidence>
<accession>A0A011NSR8</accession>
<organism evidence="9 10">
    <name type="scientific">Accumulibacter regalis</name>
    <dbReference type="NCBI Taxonomy" id="522306"/>
    <lineage>
        <taxon>Bacteria</taxon>
        <taxon>Pseudomonadati</taxon>
        <taxon>Pseudomonadota</taxon>
        <taxon>Betaproteobacteria</taxon>
        <taxon>Candidatus Accumulibacter</taxon>
    </lineage>
</organism>
<dbReference type="PROSITE" id="PS50902">
    <property type="entry name" value="FLAVODOXIN_LIKE"/>
    <property type="match status" value="1"/>
</dbReference>
<gene>
    <name evidence="9" type="primary">nifF</name>
    <name evidence="9" type="ORF">AW11_03383</name>
</gene>
<evidence type="ECO:0000256" key="1">
    <source>
        <dbReference type="ARBA" id="ARBA00001917"/>
    </source>
</evidence>
<keyword evidence="6 7" id="KW-0249">Electron transport</keyword>
<evidence type="ECO:0000256" key="6">
    <source>
        <dbReference type="ARBA" id="ARBA00022982"/>
    </source>
</evidence>
<reference evidence="9" key="1">
    <citation type="submission" date="2014-02" db="EMBL/GenBank/DDBJ databases">
        <title>Expanding our view of genomic diversity in Candidatus Accumulibacter clades.</title>
        <authorList>
            <person name="Skennerton C.T."/>
            <person name="Barr J.J."/>
            <person name="Slater F.R."/>
            <person name="Bond P.L."/>
            <person name="Tyson G.W."/>
        </authorList>
    </citation>
    <scope>NUCLEOTIDE SEQUENCE [LARGE SCALE GENOMIC DNA]</scope>
</reference>
<comment type="function">
    <text evidence="7">Low-potential electron donor to a number of redox enzymes.</text>
</comment>
<evidence type="ECO:0000256" key="4">
    <source>
        <dbReference type="ARBA" id="ARBA00022630"/>
    </source>
</evidence>
<dbReference type="InterPro" id="IPR010086">
    <property type="entry name" value="Flavodoxin_lc"/>
</dbReference>
<dbReference type="PROSITE" id="PS00201">
    <property type="entry name" value="FLAVODOXIN"/>
    <property type="match status" value="1"/>
</dbReference>
<dbReference type="InterPro" id="IPR001226">
    <property type="entry name" value="Flavodoxin_CS"/>
</dbReference>
<dbReference type="AlphaFoldDB" id="A0A011NSR8"/>
<evidence type="ECO:0000313" key="10">
    <source>
        <dbReference type="Proteomes" id="UP000022141"/>
    </source>
</evidence>
<keyword evidence="10" id="KW-1185">Reference proteome</keyword>
<dbReference type="InterPro" id="IPR029039">
    <property type="entry name" value="Flavoprotein-like_sf"/>
</dbReference>
<dbReference type="NCBIfam" id="TIGR01752">
    <property type="entry name" value="flav_long"/>
    <property type="match status" value="1"/>
</dbReference>
<dbReference type="eggNOG" id="COG0716">
    <property type="taxonomic scope" value="Bacteria"/>
</dbReference>
<dbReference type="PANTHER" id="PTHR42809:SF1">
    <property type="entry name" value="FLAVODOXIN 1"/>
    <property type="match status" value="1"/>
</dbReference>
<evidence type="ECO:0000256" key="5">
    <source>
        <dbReference type="ARBA" id="ARBA00022643"/>
    </source>
</evidence>
<dbReference type="Gene3D" id="3.40.50.360">
    <property type="match status" value="1"/>
</dbReference>
<evidence type="ECO:0000256" key="2">
    <source>
        <dbReference type="ARBA" id="ARBA00005267"/>
    </source>
</evidence>
<comment type="cofactor">
    <cofactor evidence="1 7">
        <name>FMN</name>
        <dbReference type="ChEBI" id="CHEBI:58210"/>
    </cofactor>
</comment>
<dbReference type="GO" id="GO:0009055">
    <property type="term" value="F:electron transfer activity"/>
    <property type="evidence" value="ECO:0007669"/>
    <property type="project" value="UniProtKB-UniRule"/>
</dbReference>
<dbReference type="PANTHER" id="PTHR42809">
    <property type="entry name" value="FLAVODOXIN 2"/>
    <property type="match status" value="1"/>
</dbReference>